<keyword evidence="1" id="KW-0732">Signal</keyword>
<organism evidence="2 3">
    <name type="scientific">Dactylosporangium siamense</name>
    <dbReference type="NCBI Taxonomy" id="685454"/>
    <lineage>
        <taxon>Bacteria</taxon>
        <taxon>Bacillati</taxon>
        <taxon>Actinomycetota</taxon>
        <taxon>Actinomycetes</taxon>
        <taxon>Micromonosporales</taxon>
        <taxon>Micromonosporaceae</taxon>
        <taxon>Dactylosporangium</taxon>
    </lineage>
</organism>
<dbReference type="EMBL" id="BONQ01000164">
    <property type="protein sequence ID" value="GIG51872.1"/>
    <property type="molecule type" value="Genomic_DNA"/>
</dbReference>
<protein>
    <submittedName>
        <fullName evidence="2">Uncharacterized protein</fullName>
    </submittedName>
</protein>
<dbReference type="RefSeq" id="WP_275423485.1">
    <property type="nucleotide sequence ID" value="NZ_BAAAVW010000010.1"/>
</dbReference>
<dbReference type="AlphaFoldDB" id="A0A919PY98"/>
<gene>
    <name evidence="2" type="ORF">Dsi01nite_099130</name>
</gene>
<evidence type="ECO:0000313" key="3">
    <source>
        <dbReference type="Proteomes" id="UP000660611"/>
    </source>
</evidence>
<comment type="caution">
    <text evidence="2">The sequence shown here is derived from an EMBL/GenBank/DDBJ whole genome shotgun (WGS) entry which is preliminary data.</text>
</comment>
<proteinExistence type="predicted"/>
<evidence type="ECO:0000256" key="1">
    <source>
        <dbReference type="SAM" id="SignalP"/>
    </source>
</evidence>
<name>A0A919PY98_9ACTN</name>
<reference evidence="2" key="1">
    <citation type="submission" date="2021-01" db="EMBL/GenBank/DDBJ databases">
        <title>Whole genome shotgun sequence of Dactylosporangium siamense NBRC 106093.</title>
        <authorList>
            <person name="Komaki H."/>
            <person name="Tamura T."/>
        </authorList>
    </citation>
    <scope>NUCLEOTIDE SEQUENCE</scope>
    <source>
        <strain evidence="2">NBRC 106093</strain>
    </source>
</reference>
<dbReference type="Proteomes" id="UP000660611">
    <property type="component" value="Unassembled WGS sequence"/>
</dbReference>
<feature type="chain" id="PRO_5038012847" evidence="1">
    <location>
        <begin position="24"/>
        <end position="44"/>
    </location>
</feature>
<accession>A0A919PY98</accession>
<feature type="signal peptide" evidence="1">
    <location>
        <begin position="1"/>
        <end position="23"/>
    </location>
</feature>
<evidence type="ECO:0000313" key="2">
    <source>
        <dbReference type="EMBL" id="GIG51872.1"/>
    </source>
</evidence>
<sequence length="44" mass="4186">MTTIMPAVLTTAAVLAGPAPASATRTVTASSIVAGHDYALTGGA</sequence>
<keyword evidence="3" id="KW-1185">Reference proteome</keyword>